<sequence>MKQRERGGANGPLCPPPPSLRTPMDGWAAARGVSGDYLALPCRRQDKACRATGRPPVNFSALS</sequence>
<dbReference type="AlphaFoldDB" id="A0A5B7IM12"/>
<proteinExistence type="predicted"/>
<comment type="caution">
    <text evidence="2">The sequence shown here is derived from an EMBL/GenBank/DDBJ whole genome shotgun (WGS) entry which is preliminary data.</text>
</comment>
<dbReference type="EMBL" id="VSRR010068904">
    <property type="protein sequence ID" value="MPC85590.1"/>
    <property type="molecule type" value="Genomic_DNA"/>
</dbReference>
<name>A0A5B7IM12_PORTR</name>
<evidence type="ECO:0000313" key="3">
    <source>
        <dbReference type="Proteomes" id="UP000324222"/>
    </source>
</evidence>
<feature type="region of interest" description="Disordered" evidence="1">
    <location>
        <begin position="1"/>
        <end position="24"/>
    </location>
</feature>
<accession>A0A5B7IM12</accession>
<evidence type="ECO:0000313" key="2">
    <source>
        <dbReference type="EMBL" id="MPC85590.1"/>
    </source>
</evidence>
<gene>
    <name evidence="2" type="ORF">E2C01_080371</name>
</gene>
<protein>
    <submittedName>
        <fullName evidence="2">Uncharacterized protein</fullName>
    </submittedName>
</protein>
<reference evidence="2 3" key="1">
    <citation type="submission" date="2019-05" db="EMBL/GenBank/DDBJ databases">
        <title>Another draft genome of Portunus trituberculatus and its Hox gene families provides insights of decapod evolution.</title>
        <authorList>
            <person name="Jeong J.-H."/>
            <person name="Song I."/>
            <person name="Kim S."/>
            <person name="Choi T."/>
            <person name="Kim D."/>
            <person name="Ryu S."/>
            <person name="Kim W."/>
        </authorList>
    </citation>
    <scope>NUCLEOTIDE SEQUENCE [LARGE SCALE GENOMIC DNA]</scope>
    <source>
        <tissue evidence="2">Muscle</tissue>
    </source>
</reference>
<evidence type="ECO:0000256" key="1">
    <source>
        <dbReference type="SAM" id="MobiDB-lite"/>
    </source>
</evidence>
<keyword evidence="3" id="KW-1185">Reference proteome</keyword>
<organism evidence="2 3">
    <name type="scientific">Portunus trituberculatus</name>
    <name type="common">Swimming crab</name>
    <name type="synonym">Neptunus trituberculatus</name>
    <dbReference type="NCBI Taxonomy" id="210409"/>
    <lineage>
        <taxon>Eukaryota</taxon>
        <taxon>Metazoa</taxon>
        <taxon>Ecdysozoa</taxon>
        <taxon>Arthropoda</taxon>
        <taxon>Crustacea</taxon>
        <taxon>Multicrustacea</taxon>
        <taxon>Malacostraca</taxon>
        <taxon>Eumalacostraca</taxon>
        <taxon>Eucarida</taxon>
        <taxon>Decapoda</taxon>
        <taxon>Pleocyemata</taxon>
        <taxon>Brachyura</taxon>
        <taxon>Eubrachyura</taxon>
        <taxon>Portunoidea</taxon>
        <taxon>Portunidae</taxon>
        <taxon>Portuninae</taxon>
        <taxon>Portunus</taxon>
    </lineage>
</organism>
<dbReference type="Proteomes" id="UP000324222">
    <property type="component" value="Unassembled WGS sequence"/>
</dbReference>